<gene>
    <name evidence="11" type="ORF">D0Z07_4723</name>
</gene>
<evidence type="ECO:0000256" key="10">
    <source>
        <dbReference type="SAM" id="SignalP"/>
    </source>
</evidence>
<feature type="chain" id="PRO_5040484476" description="Glucanase" evidence="10">
    <location>
        <begin position="18"/>
        <end position="473"/>
    </location>
</feature>
<dbReference type="PRINTS" id="PR00734">
    <property type="entry name" value="GLHYDRLASE7"/>
</dbReference>
<feature type="signal peptide" evidence="10">
    <location>
        <begin position="1"/>
        <end position="17"/>
    </location>
</feature>
<keyword evidence="7 9" id="KW-0326">Glycosidase</keyword>
<dbReference type="EC" id="3.2.1.-" evidence="9"/>
<evidence type="ECO:0000256" key="7">
    <source>
        <dbReference type="ARBA" id="ARBA00023295"/>
    </source>
</evidence>
<comment type="similarity">
    <text evidence="2 9">Belongs to the glycosyl hydrolase 7 (cellulase C) family.</text>
</comment>
<dbReference type="Proteomes" id="UP000785200">
    <property type="component" value="Unassembled WGS sequence"/>
</dbReference>
<dbReference type="Gene3D" id="2.70.100.10">
    <property type="entry name" value="Glycoside hydrolase, family 7, domain"/>
    <property type="match status" value="1"/>
</dbReference>
<keyword evidence="4 9" id="KW-0378">Hydrolase</keyword>
<evidence type="ECO:0000256" key="6">
    <source>
        <dbReference type="ARBA" id="ARBA00023277"/>
    </source>
</evidence>
<dbReference type="Pfam" id="PF00840">
    <property type="entry name" value="Glyco_hydro_7"/>
    <property type="match status" value="1"/>
</dbReference>
<evidence type="ECO:0000256" key="2">
    <source>
        <dbReference type="ARBA" id="ARBA00006044"/>
    </source>
</evidence>
<dbReference type="OrthoDB" id="412382at2759"/>
<dbReference type="GO" id="GO:0030245">
    <property type="term" value="P:cellulose catabolic process"/>
    <property type="evidence" value="ECO:0007669"/>
    <property type="project" value="UniProtKB-KW"/>
</dbReference>
<comment type="caution">
    <text evidence="11">The sequence shown here is derived from an EMBL/GenBank/DDBJ whole genome shotgun (WGS) entry which is preliminary data.</text>
</comment>
<organism evidence="11 12">
    <name type="scientific">Hyphodiscus hymeniophilus</name>
    <dbReference type="NCBI Taxonomy" id="353542"/>
    <lineage>
        <taxon>Eukaryota</taxon>
        <taxon>Fungi</taxon>
        <taxon>Dikarya</taxon>
        <taxon>Ascomycota</taxon>
        <taxon>Pezizomycotina</taxon>
        <taxon>Leotiomycetes</taxon>
        <taxon>Helotiales</taxon>
        <taxon>Hyphodiscaceae</taxon>
        <taxon>Hyphodiscus</taxon>
    </lineage>
</organism>
<evidence type="ECO:0000256" key="9">
    <source>
        <dbReference type="RuleBase" id="RU361164"/>
    </source>
</evidence>
<evidence type="ECO:0000313" key="11">
    <source>
        <dbReference type="EMBL" id="KAG0648800.1"/>
    </source>
</evidence>
<sequence length="473" mass="49556">MYSKIALASVLFQAARGQQVGTNTPETHPALTWETCTAPGSCTSNNGKVVLDSNWRWVHSAAAGSYTNCYTGNTWDATLCPDDVTCAANCALDGADYTGTYGVTATGNSLKLNFVTGTNVGSRNYLMKDDSNYEILYMLNQEFTFDVDVSNLGCGLNGALYLVSMAADGGLSATNKAGAAYGTGYCDSQCPRDLKFIGGKANVEGWTPESNSANSGTGNNGACCAEMDIWEANSISAAYTPHAGPASLTICDGDACGGTYSSNRYAGDTDPDGCDFNSYRQGDTTFYGPGMTVDTTKVFTVVTQFLTDDGTADGNLNEIKRFYVQDGTVIPNSESTIPGITGNSVNTDYCQNQPTVFNDTPSFENKGGFASMTAGLKAGMVLVLSLWDDYADSMLWLDSDDPATGDPTVPGIARGTCATTSGVPSDVESSQASAYVTYSNIKVGPINSTFAAPATKRSVLGAAAGRPQRRAVL</sequence>
<keyword evidence="3 10" id="KW-0732">Signal</keyword>
<dbReference type="EMBL" id="VNKQ01000009">
    <property type="protein sequence ID" value="KAG0648800.1"/>
    <property type="molecule type" value="Genomic_DNA"/>
</dbReference>
<evidence type="ECO:0000256" key="8">
    <source>
        <dbReference type="ARBA" id="ARBA00023326"/>
    </source>
</evidence>
<keyword evidence="8 9" id="KW-0624">Polysaccharide degradation</keyword>
<dbReference type="SUPFAM" id="SSF49899">
    <property type="entry name" value="Concanavalin A-like lectins/glucanases"/>
    <property type="match status" value="1"/>
</dbReference>
<dbReference type="FunFam" id="2.70.100.10:FF:000001">
    <property type="entry name" value="Glucanase"/>
    <property type="match status" value="1"/>
</dbReference>
<keyword evidence="5 9" id="KW-0136">Cellulose degradation</keyword>
<dbReference type="InterPro" id="IPR001722">
    <property type="entry name" value="Glyco_hydro_7"/>
</dbReference>
<evidence type="ECO:0000256" key="4">
    <source>
        <dbReference type="ARBA" id="ARBA00022801"/>
    </source>
</evidence>
<comment type="catalytic activity">
    <reaction evidence="1">
        <text>Hydrolysis of (1-&gt;4)-beta-D-glucosidic linkages in cellulose and cellotetraose, releasing cellobiose from the non-reducing ends of the chains.</text>
        <dbReference type="EC" id="3.2.1.91"/>
    </reaction>
</comment>
<dbReference type="PANTHER" id="PTHR33753">
    <property type="entry name" value="1,4-BETA-D-GLUCAN CELLOBIOHYDROLASE B"/>
    <property type="match status" value="1"/>
</dbReference>
<evidence type="ECO:0000313" key="12">
    <source>
        <dbReference type="Proteomes" id="UP000785200"/>
    </source>
</evidence>
<keyword evidence="6" id="KW-0119">Carbohydrate metabolism</keyword>
<dbReference type="InterPro" id="IPR037019">
    <property type="entry name" value="Glyco_hydro_7_sf"/>
</dbReference>
<dbReference type="InterPro" id="IPR013320">
    <property type="entry name" value="ConA-like_dom_sf"/>
</dbReference>
<name>A0A9P6VIX1_9HELO</name>
<dbReference type="CDD" id="cd07999">
    <property type="entry name" value="GH7_CBH_EG"/>
    <property type="match status" value="1"/>
</dbReference>
<dbReference type="GO" id="GO:0016162">
    <property type="term" value="F:cellulose 1,4-beta-cellobiosidase activity"/>
    <property type="evidence" value="ECO:0007669"/>
    <property type="project" value="UniProtKB-EC"/>
</dbReference>
<dbReference type="PANTHER" id="PTHR33753:SF2">
    <property type="entry name" value="GLYCOSIDE HYDROLASE FAMILY 7 PROTEIN"/>
    <property type="match status" value="1"/>
</dbReference>
<reference evidence="11" key="1">
    <citation type="submission" date="2019-07" db="EMBL/GenBank/DDBJ databases">
        <title>Hyphodiscus hymeniophilus genome sequencing and assembly.</title>
        <authorList>
            <person name="Kramer G."/>
            <person name="Nodwell J."/>
        </authorList>
    </citation>
    <scope>NUCLEOTIDE SEQUENCE</scope>
    <source>
        <strain evidence="11">ATCC 34498</strain>
    </source>
</reference>
<keyword evidence="12" id="KW-1185">Reference proteome</keyword>
<evidence type="ECO:0000256" key="5">
    <source>
        <dbReference type="ARBA" id="ARBA00023001"/>
    </source>
</evidence>
<accession>A0A9P6VIX1</accession>
<proteinExistence type="inferred from homology"/>
<evidence type="ECO:0000256" key="3">
    <source>
        <dbReference type="ARBA" id="ARBA00022729"/>
    </source>
</evidence>
<dbReference type="AlphaFoldDB" id="A0A9P6VIX1"/>
<evidence type="ECO:0000256" key="1">
    <source>
        <dbReference type="ARBA" id="ARBA00001641"/>
    </source>
</evidence>
<protein>
    <recommendedName>
        <fullName evidence="9">Glucanase</fullName>
        <ecNumber evidence="9">3.2.1.-</ecNumber>
    </recommendedName>
</protein>